<dbReference type="AlphaFoldDB" id="A0A1E3PHS4"/>
<evidence type="ECO:0000256" key="3">
    <source>
        <dbReference type="PROSITE-ProRule" id="PRU00117"/>
    </source>
</evidence>
<keyword evidence="2 3" id="KW-0694">RNA-binding</keyword>
<dbReference type="InterPro" id="IPR057778">
    <property type="entry name" value="KH_Vigilin_N"/>
</dbReference>
<keyword evidence="1" id="KW-0677">Repeat</keyword>
<proteinExistence type="predicted"/>
<name>A0A1E3PHS4_9ASCO</name>
<dbReference type="InterPro" id="IPR036612">
    <property type="entry name" value="KH_dom_type_1_sf"/>
</dbReference>
<sequence>MSDTGLTPAEIMMQRHAASVVQDSSPETTEQQQLEQQKSENSVPIPESEITESVQNVELDNVETETSAISKPNISSLEEFPVLGGGNGTKSGSDSKSLWSNLASGKSSTTKASPVASLFGHKTEIFEMTKDQQQPNIRATLAKFLLKLRKDTNTSIESSTSGVSGTTTFIIKGRPEDIYRAHRDILRELSVKRTETFEVPASVRYHIIGSKGSKLKAIIEKSQTQIQVGKRPEDVRESLETTPASPVSGEVDSDLEEEETIEVTLQGDDEGIRIAKDEIMAIVTERARTTVMKVKTVQYKVFPFLSEIVQSLETSSDNAVKIKVPDYFDNTKSDFITLSGDRPAVLEVKAKLEKAVEELLLQFGEISKDVDATKQKFISIKDVFKATGVLTTLNSTTTSSSVYLFGPTSKLMSAIEYLDTQAKSIIVSSLDISRAHNKDISHAKALARFFVANGDIKRIEEENQVTILVPSLNQLYGHDVASVSIEITGSNNDQITNARKALIALVNQYPQARVAIVNDIDSFFFKTLANTIRTIKSECNVAIILPEDATVTSDIVLVALETTIAEDDFAPSNDEIASALKRANAHFDTVRERQQDFVTRVISNIPAAEHKFILGKNGKTLEAILGTGSGDFVSVNFGIPSGPLVGTDKDTTFDNNSIIVRGVKDEVNRVTKAIDQAIENGKNEEVAKSYTVEFQFPVEFIKRLIGKGGSNLTKYREQYDVKIDIDEDGKAVVKGIKIQADAARDAIIAYGKQLADIVVLRLSIPSEYHAMLIGSGGKLVKRLEDKYKVRINFFASNGKGNNGSSDIFTDRPKTKDEVVVVGPSKGATKSKEELMDLFAYEKDNNQTKTLVVPIKSLARIIGKGGELINEIKDNSNTRIDINQDEAGEGDDASVPIVITGTKAGISEASAKINDIVNEFNEEVIEELEIDPKFYKSLIGAGGATMREILAKAGIEEGNVNAGKCLQIPNSGSKNKTVVVQGNKKVVAKILKIVTGMVLELENQVTEFIEVPQTKFRSIIGPGGSTRMELEKEFSVQIFVPRSGSDKEKRVKISGASEKVQLAKAKIEEITKDKWTVSMDTPRSLFKLISDRGNLERKIRYELNVETDHGSGRLPSDLKTKVPAEAVPDVLITDETPVTSKWTVVEESLSVDDEATIPWRFIGDAENCEKAKKIVEDALNLVKGYDTIGFLWLSDKRGFRRVVGAGGSRASEVRAKSGCDLVVPKDAKPNDVIIVRGTKAGVEKAHKLILASF</sequence>
<dbReference type="GO" id="GO:0003723">
    <property type="term" value="F:RNA binding"/>
    <property type="evidence" value="ECO:0007669"/>
    <property type="project" value="UniProtKB-UniRule"/>
</dbReference>
<feature type="compositionally biased region" description="Low complexity" evidence="4">
    <location>
        <begin position="27"/>
        <end position="36"/>
    </location>
</feature>
<feature type="region of interest" description="Disordered" evidence="4">
    <location>
        <begin position="16"/>
        <end position="58"/>
    </location>
</feature>
<feature type="domain" description="K Homology" evidence="5">
    <location>
        <begin position="688"/>
        <end position="752"/>
    </location>
</feature>
<reference evidence="6 7" key="1">
    <citation type="journal article" date="2016" name="Proc. Natl. Acad. Sci. U.S.A.">
        <title>Comparative genomics of biotechnologically important yeasts.</title>
        <authorList>
            <person name="Riley R."/>
            <person name="Haridas S."/>
            <person name="Wolfe K.H."/>
            <person name="Lopes M.R."/>
            <person name="Hittinger C.T."/>
            <person name="Goeker M."/>
            <person name="Salamov A.A."/>
            <person name="Wisecaver J.H."/>
            <person name="Long T.M."/>
            <person name="Calvey C.H."/>
            <person name="Aerts A.L."/>
            <person name="Barry K.W."/>
            <person name="Choi C."/>
            <person name="Clum A."/>
            <person name="Coughlan A.Y."/>
            <person name="Deshpande S."/>
            <person name="Douglass A.P."/>
            <person name="Hanson S.J."/>
            <person name="Klenk H.-P."/>
            <person name="LaButti K.M."/>
            <person name="Lapidus A."/>
            <person name="Lindquist E.A."/>
            <person name="Lipzen A.M."/>
            <person name="Meier-Kolthoff J.P."/>
            <person name="Ohm R.A."/>
            <person name="Otillar R.P."/>
            <person name="Pangilinan J.L."/>
            <person name="Peng Y."/>
            <person name="Rokas A."/>
            <person name="Rosa C.A."/>
            <person name="Scheuner C."/>
            <person name="Sibirny A.A."/>
            <person name="Slot J.C."/>
            <person name="Stielow J.B."/>
            <person name="Sun H."/>
            <person name="Kurtzman C.P."/>
            <person name="Blackwell M."/>
            <person name="Grigoriev I.V."/>
            <person name="Jeffries T.W."/>
        </authorList>
    </citation>
    <scope>NUCLEOTIDE SEQUENCE [LARGE SCALE GENOMIC DNA]</scope>
    <source>
        <strain evidence="6 7">DSM 6958</strain>
    </source>
</reference>
<dbReference type="OrthoDB" id="10027144at2759"/>
<feature type="compositionally biased region" description="Basic and acidic residues" evidence="4">
    <location>
        <begin position="230"/>
        <end position="239"/>
    </location>
</feature>
<accession>A0A1E3PHS4</accession>
<feature type="region of interest" description="Disordered" evidence="4">
    <location>
        <begin position="78"/>
        <end position="112"/>
    </location>
</feature>
<organism evidence="6 7">
    <name type="scientific">Nadsonia fulvescens var. elongata DSM 6958</name>
    <dbReference type="NCBI Taxonomy" id="857566"/>
    <lineage>
        <taxon>Eukaryota</taxon>
        <taxon>Fungi</taxon>
        <taxon>Dikarya</taxon>
        <taxon>Ascomycota</taxon>
        <taxon>Saccharomycotina</taxon>
        <taxon>Dipodascomycetes</taxon>
        <taxon>Dipodascales</taxon>
        <taxon>Dipodascales incertae sedis</taxon>
        <taxon>Nadsonia</taxon>
    </lineage>
</organism>
<evidence type="ECO:0000313" key="6">
    <source>
        <dbReference type="EMBL" id="ODQ64417.1"/>
    </source>
</evidence>
<feature type="domain" description="K Homology" evidence="5">
    <location>
        <begin position="921"/>
        <end position="998"/>
    </location>
</feature>
<keyword evidence="7" id="KW-1185">Reference proteome</keyword>
<feature type="domain" description="K Homology" evidence="5">
    <location>
        <begin position="597"/>
        <end position="679"/>
    </location>
</feature>
<dbReference type="STRING" id="857566.A0A1E3PHS4"/>
<dbReference type="EMBL" id="KV454412">
    <property type="protein sequence ID" value="ODQ64417.1"/>
    <property type="molecule type" value="Genomic_DNA"/>
</dbReference>
<feature type="domain" description="K Homology" evidence="5">
    <location>
        <begin position="191"/>
        <end position="284"/>
    </location>
</feature>
<dbReference type="Pfam" id="PF00013">
    <property type="entry name" value="KH_1"/>
    <property type="match status" value="6"/>
</dbReference>
<feature type="compositionally biased region" description="Polar residues" evidence="4">
    <location>
        <begin position="90"/>
        <end position="112"/>
    </location>
</feature>
<dbReference type="InterPro" id="IPR004087">
    <property type="entry name" value="KH_dom"/>
</dbReference>
<dbReference type="Proteomes" id="UP000095009">
    <property type="component" value="Unassembled WGS sequence"/>
</dbReference>
<feature type="domain" description="K Homology" evidence="5">
    <location>
        <begin position="434"/>
        <end position="507"/>
    </location>
</feature>
<dbReference type="InterPro" id="IPR054548">
    <property type="entry name" value="SCP160-like_KH"/>
</dbReference>
<feature type="domain" description="K Homology" evidence="5">
    <location>
        <begin position="120"/>
        <end position="190"/>
    </location>
</feature>
<dbReference type="Gene3D" id="3.30.1370.10">
    <property type="entry name" value="K Homology domain, type 1"/>
    <property type="match status" value="8"/>
</dbReference>
<evidence type="ECO:0000259" key="5">
    <source>
        <dbReference type="SMART" id="SM00322"/>
    </source>
</evidence>
<dbReference type="InterPro" id="IPR004088">
    <property type="entry name" value="KH_dom_type_1"/>
</dbReference>
<feature type="domain" description="K Homology" evidence="5">
    <location>
        <begin position="1002"/>
        <end position="1071"/>
    </location>
</feature>
<dbReference type="SMART" id="SM00322">
    <property type="entry name" value="KH"/>
    <property type="match status" value="10"/>
</dbReference>
<evidence type="ECO:0000256" key="2">
    <source>
        <dbReference type="ARBA" id="ARBA00022884"/>
    </source>
</evidence>
<evidence type="ECO:0000256" key="4">
    <source>
        <dbReference type="SAM" id="MobiDB-lite"/>
    </source>
</evidence>
<evidence type="ECO:0000313" key="7">
    <source>
        <dbReference type="Proteomes" id="UP000095009"/>
    </source>
</evidence>
<dbReference type="PANTHER" id="PTHR10288">
    <property type="entry name" value="KH DOMAIN CONTAINING RNA BINDING PROTEIN"/>
    <property type="match status" value="1"/>
</dbReference>
<evidence type="ECO:0000256" key="1">
    <source>
        <dbReference type="ARBA" id="ARBA00022737"/>
    </source>
</evidence>
<dbReference type="PROSITE" id="PS50084">
    <property type="entry name" value="KH_TYPE_1"/>
    <property type="match status" value="7"/>
</dbReference>
<protein>
    <recommendedName>
        <fullName evidence="5">K Homology domain-containing protein</fullName>
    </recommendedName>
</protein>
<feature type="region of interest" description="Disordered" evidence="4">
    <location>
        <begin position="226"/>
        <end position="255"/>
    </location>
</feature>
<dbReference type="Pfam" id="PF24668">
    <property type="entry name" value="KH_Vigilin"/>
    <property type="match status" value="1"/>
</dbReference>
<gene>
    <name evidence="6" type="ORF">NADFUDRAFT_83891</name>
</gene>
<feature type="domain" description="K Homology" evidence="5">
    <location>
        <begin position="756"/>
        <end position="839"/>
    </location>
</feature>
<feature type="domain" description="K Homology" evidence="5">
    <location>
        <begin position="1183"/>
        <end position="1252"/>
    </location>
</feature>
<dbReference type="Pfam" id="PF22952">
    <property type="entry name" value="KH_11"/>
    <property type="match status" value="1"/>
</dbReference>
<dbReference type="SUPFAM" id="SSF54791">
    <property type="entry name" value="Eukaryotic type KH-domain (KH-domain type I)"/>
    <property type="match status" value="6"/>
</dbReference>
<feature type="domain" description="K Homology" evidence="5">
    <location>
        <begin position="844"/>
        <end position="917"/>
    </location>
</feature>
<dbReference type="CDD" id="cd00105">
    <property type="entry name" value="KH-I"/>
    <property type="match status" value="1"/>
</dbReference>